<evidence type="ECO:0000256" key="1">
    <source>
        <dbReference type="SAM" id="SignalP"/>
    </source>
</evidence>
<reference evidence="3" key="1">
    <citation type="submission" date="2022-10" db="EMBL/GenBank/DDBJ databases">
        <title>The WGS of Solirubrobacter phytolaccae KCTC 29190.</title>
        <authorList>
            <person name="Jiang Z."/>
        </authorList>
    </citation>
    <scope>NUCLEOTIDE SEQUENCE</scope>
    <source>
        <strain evidence="3">KCTC 29190</strain>
    </source>
</reference>
<keyword evidence="1" id="KW-0732">Signal</keyword>
<feature type="chain" id="PRO_5040878835" description="Peptidase M6-like domain-containing protein" evidence="1">
    <location>
        <begin position="22"/>
        <end position="680"/>
    </location>
</feature>
<dbReference type="Pfam" id="PF05547">
    <property type="entry name" value="Peptidase_M6"/>
    <property type="match status" value="1"/>
</dbReference>
<comment type="caution">
    <text evidence="3">The sequence shown here is derived from an EMBL/GenBank/DDBJ whole genome shotgun (WGS) entry which is preliminary data.</text>
</comment>
<proteinExistence type="predicted"/>
<evidence type="ECO:0000259" key="2">
    <source>
        <dbReference type="Pfam" id="PF05547"/>
    </source>
</evidence>
<sequence>MRMVLAVVALLVLVVAPGASAATWDDYKPIPGANYADPSLRPTVKQWKVAIVLADFPDRDFIVSQSESSTLWGTPTVEVHSVPRAEVPRFYADFLNRPQRLNHFQTMHRYWMENSYGRYGVELVPFGPYRMPHRAYQYFLRQYAAVADSCPTPALTPCNANFRADARAAWERDVGTQAAAAFDNVFYVAAGAAESDTWREFGEMRFTGPEAIPDRFGPHPRDALTANWARTRFAPWTSWASAASIWPTASGDTATAAETTGMGGYAHELSHNLGLDDNYNNPFARTVQRSASGNWDMMSRGSSNGPGGPHTRWLVPSTQGGSLGAQHAIHNKAALGFLDAGDVLHLSRELLATAGPAVVDVKAREVAPHGETVGVDVALDGDGGDQSAPCTFAANPLCDGGGYDRYTLEVVQQIGSDSFLPGHGVLIAKAKDRSSSCGSFRCSLWYVDANPRDIDQVDYVRPDGTAIKVNAGDDRQLDDAAFDAGVGSGTRAEYVDAANRLHFYVIDRRTDADGVLHHTVAVRSLDDTGARLRGVRVGAPTVHRDGDATTCTFPVTNTGDSADVLRLWATSARLRTVLVAPRAGETVLVPVDVEPGPGRVTLTAVSESDDTRSASASCGGANSKVQEFPSGSWTFGKVRTPISFELFRRSALREVPHAQVHGPGSHLSRLGRVGLWRRER</sequence>
<evidence type="ECO:0000313" key="4">
    <source>
        <dbReference type="Proteomes" id="UP001147653"/>
    </source>
</evidence>
<dbReference type="AlphaFoldDB" id="A0A9X3NAN5"/>
<protein>
    <recommendedName>
        <fullName evidence="2">Peptidase M6-like domain-containing protein</fullName>
    </recommendedName>
</protein>
<accession>A0A9X3NAN5</accession>
<feature type="signal peptide" evidence="1">
    <location>
        <begin position="1"/>
        <end position="21"/>
    </location>
</feature>
<name>A0A9X3NAN5_9ACTN</name>
<dbReference type="GO" id="GO:0006508">
    <property type="term" value="P:proteolysis"/>
    <property type="evidence" value="ECO:0007669"/>
    <property type="project" value="InterPro"/>
</dbReference>
<feature type="domain" description="Peptidase M6-like" evidence="2">
    <location>
        <begin position="252"/>
        <end position="307"/>
    </location>
</feature>
<gene>
    <name evidence="3" type="ORF">OJ997_09545</name>
</gene>
<dbReference type="SUPFAM" id="SSF55486">
    <property type="entry name" value="Metalloproteases ('zincins'), catalytic domain"/>
    <property type="match status" value="1"/>
</dbReference>
<keyword evidence="4" id="KW-1185">Reference proteome</keyword>
<organism evidence="3 4">
    <name type="scientific">Solirubrobacter phytolaccae</name>
    <dbReference type="NCBI Taxonomy" id="1404360"/>
    <lineage>
        <taxon>Bacteria</taxon>
        <taxon>Bacillati</taxon>
        <taxon>Actinomycetota</taxon>
        <taxon>Thermoleophilia</taxon>
        <taxon>Solirubrobacterales</taxon>
        <taxon>Solirubrobacteraceae</taxon>
        <taxon>Solirubrobacter</taxon>
    </lineage>
</organism>
<evidence type="ECO:0000313" key="3">
    <source>
        <dbReference type="EMBL" id="MDA0180536.1"/>
    </source>
</evidence>
<dbReference type="GO" id="GO:0008233">
    <property type="term" value="F:peptidase activity"/>
    <property type="evidence" value="ECO:0007669"/>
    <property type="project" value="InterPro"/>
</dbReference>
<dbReference type="Proteomes" id="UP001147653">
    <property type="component" value="Unassembled WGS sequence"/>
</dbReference>
<dbReference type="EMBL" id="JAPDDP010000013">
    <property type="protein sequence ID" value="MDA0180536.1"/>
    <property type="molecule type" value="Genomic_DNA"/>
</dbReference>
<dbReference type="InterPro" id="IPR008757">
    <property type="entry name" value="Peptidase_M6-like_domain"/>
</dbReference>